<evidence type="ECO:0000256" key="2">
    <source>
        <dbReference type="ARBA" id="ARBA00008150"/>
    </source>
</evidence>
<accession>A0A3B0ZSX7</accession>
<sequence>MKNKFLVFIIGLVFFVGGINLAAASDKQPATNKQVEFWLAKMHRASHMVNYQGIFVYGQQNNLSSMKIVHSTDGSSERERLLSLDGTGREVIRTKNSVTCILPDSQSVMVEKKRPKSNFPPAFPVKINELSKNYHFYLLGKEMVAGQTAQKIIINPKDQYRYGHTLWIDEKSGLLLKTYLVDERKQVVEQFMFTQIDYMDKVPDELLKPSISGENFTWYESGTAHKGDEVNQPSQWRVKQLPAGFNAEMNRKHIMPRSGAAMDHLVFSDGLTSISVFIEKHSKKEDQIVGHSRMGAINACGRALQDGLHVTVVGAVTHAAVKMICDSVYLKD</sequence>
<dbReference type="Gene3D" id="3.30.200.100">
    <property type="entry name" value="MucB/RseB, C-terminal domain"/>
    <property type="match status" value="1"/>
</dbReference>
<feature type="domain" description="MucB/RseB C-terminal" evidence="6">
    <location>
        <begin position="232"/>
        <end position="328"/>
    </location>
</feature>
<evidence type="ECO:0000256" key="3">
    <source>
        <dbReference type="ARBA" id="ARBA00022729"/>
    </source>
</evidence>
<dbReference type="AlphaFoldDB" id="A0A3B0ZSX7"/>
<dbReference type="Pfam" id="PF03888">
    <property type="entry name" value="MucB_RseB"/>
    <property type="match status" value="1"/>
</dbReference>
<evidence type="ECO:0000256" key="4">
    <source>
        <dbReference type="ARBA" id="ARBA00022764"/>
    </source>
</evidence>
<organism evidence="7">
    <name type="scientific">hydrothermal vent metagenome</name>
    <dbReference type="NCBI Taxonomy" id="652676"/>
    <lineage>
        <taxon>unclassified sequences</taxon>
        <taxon>metagenomes</taxon>
        <taxon>ecological metagenomes</taxon>
    </lineage>
</organism>
<protein>
    <submittedName>
        <fullName evidence="7">Sigma factor RpoE negative regulatory protein RseB</fullName>
    </submittedName>
</protein>
<evidence type="ECO:0000259" key="6">
    <source>
        <dbReference type="Pfam" id="PF17188"/>
    </source>
</evidence>
<evidence type="ECO:0000313" key="7">
    <source>
        <dbReference type="EMBL" id="VAW91193.1"/>
    </source>
</evidence>
<dbReference type="InterPro" id="IPR033434">
    <property type="entry name" value="MucB/RseB_N"/>
</dbReference>
<evidence type="ECO:0000256" key="1">
    <source>
        <dbReference type="ARBA" id="ARBA00004418"/>
    </source>
</evidence>
<dbReference type="EMBL" id="UOFT01000006">
    <property type="protein sequence ID" value="VAW91193.1"/>
    <property type="molecule type" value="Genomic_DNA"/>
</dbReference>
<keyword evidence="4" id="KW-0574">Periplasm</keyword>
<dbReference type="InterPro" id="IPR038484">
    <property type="entry name" value="MucB/RseB_C_sf"/>
</dbReference>
<proteinExistence type="inferred from homology"/>
<dbReference type="Pfam" id="PF17188">
    <property type="entry name" value="MucB_RseB_C"/>
    <property type="match status" value="1"/>
</dbReference>
<dbReference type="PANTHER" id="PTHR38782">
    <property type="match status" value="1"/>
</dbReference>
<comment type="subcellular location">
    <subcellularLocation>
        <location evidence="1">Periplasm</location>
    </subcellularLocation>
</comment>
<dbReference type="GO" id="GO:0030288">
    <property type="term" value="C:outer membrane-bounded periplasmic space"/>
    <property type="evidence" value="ECO:0007669"/>
    <property type="project" value="TreeGrafter"/>
</dbReference>
<dbReference type="InterPro" id="IPR005588">
    <property type="entry name" value="MucB_RseB"/>
</dbReference>
<reference evidence="7" key="1">
    <citation type="submission" date="2018-06" db="EMBL/GenBank/DDBJ databases">
        <authorList>
            <person name="Zhirakovskaya E."/>
        </authorList>
    </citation>
    <scope>NUCLEOTIDE SEQUENCE</scope>
</reference>
<dbReference type="PANTHER" id="PTHR38782:SF1">
    <property type="entry name" value="SIGMA-E FACTOR REGULATORY PROTEIN RSEB"/>
    <property type="match status" value="1"/>
</dbReference>
<dbReference type="CDD" id="cd16327">
    <property type="entry name" value="RseB"/>
    <property type="match status" value="1"/>
</dbReference>
<feature type="domain" description="MucB/RseB N-terminal" evidence="5">
    <location>
        <begin position="36"/>
        <end position="210"/>
    </location>
</feature>
<dbReference type="InterPro" id="IPR033436">
    <property type="entry name" value="MucB/RseB_C"/>
</dbReference>
<keyword evidence="3" id="KW-0732">Signal</keyword>
<name>A0A3B0ZSX7_9ZZZZ</name>
<dbReference type="PIRSF" id="PIRSF005427">
    <property type="entry name" value="RseB"/>
    <property type="match status" value="1"/>
</dbReference>
<comment type="similarity">
    <text evidence="2">Belongs to the RseB family.</text>
</comment>
<evidence type="ECO:0000259" key="5">
    <source>
        <dbReference type="Pfam" id="PF03888"/>
    </source>
</evidence>
<dbReference type="Gene3D" id="2.50.20.10">
    <property type="entry name" value="Lipoprotein localisation LolA/LolB/LppX"/>
    <property type="match status" value="1"/>
</dbReference>
<dbReference type="GO" id="GO:0032885">
    <property type="term" value="P:regulation of polysaccharide biosynthetic process"/>
    <property type="evidence" value="ECO:0007669"/>
    <property type="project" value="TreeGrafter"/>
</dbReference>
<dbReference type="GO" id="GO:0045152">
    <property type="term" value="F:antisigma factor binding"/>
    <property type="evidence" value="ECO:0007669"/>
    <property type="project" value="TreeGrafter"/>
</dbReference>
<gene>
    <name evidence="7" type="ORF">MNBD_GAMMA23-308</name>
</gene>